<protein>
    <recommendedName>
        <fullName evidence="3">Peptidyl-prolyl cis-trans isomerase</fullName>
        <shortName evidence="3">PPIase</shortName>
        <ecNumber evidence="3">5.2.1.8</ecNumber>
    </recommendedName>
</protein>
<proteinExistence type="inferred from homology"/>
<dbReference type="EMBL" id="JAWXYB010000018">
    <property type="protein sequence ID" value="MDX5930956.1"/>
    <property type="molecule type" value="Genomic_DNA"/>
</dbReference>
<evidence type="ECO:0000313" key="5">
    <source>
        <dbReference type="EMBL" id="MDX5930956.1"/>
    </source>
</evidence>
<accession>A0AAW9DPD6</accession>
<evidence type="ECO:0000313" key="6">
    <source>
        <dbReference type="Proteomes" id="UP001279553"/>
    </source>
</evidence>
<feature type="chain" id="PRO_5043090439" description="Peptidyl-prolyl cis-trans isomerase" evidence="3">
    <location>
        <begin position="28"/>
        <end position="185"/>
    </location>
</feature>
<feature type="signal peptide" evidence="3">
    <location>
        <begin position="1"/>
        <end position="27"/>
    </location>
</feature>
<dbReference type="RefSeq" id="WP_319613879.1">
    <property type="nucleotide sequence ID" value="NZ_JAWXYB010000018.1"/>
</dbReference>
<dbReference type="EC" id="5.2.1.8" evidence="3"/>
<dbReference type="PROSITE" id="PS51318">
    <property type="entry name" value="TAT"/>
    <property type="match status" value="1"/>
</dbReference>
<comment type="similarity">
    <text evidence="3">Belongs to the cyclophilin-type PPIase family.</text>
</comment>
<evidence type="ECO:0000256" key="3">
    <source>
        <dbReference type="RuleBase" id="RU363019"/>
    </source>
</evidence>
<evidence type="ECO:0000256" key="1">
    <source>
        <dbReference type="ARBA" id="ARBA00023110"/>
    </source>
</evidence>
<evidence type="ECO:0000256" key="2">
    <source>
        <dbReference type="ARBA" id="ARBA00023235"/>
    </source>
</evidence>
<dbReference type="Gene3D" id="2.40.100.10">
    <property type="entry name" value="Cyclophilin-like"/>
    <property type="match status" value="1"/>
</dbReference>
<comment type="catalytic activity">
    <reaction evidence="3">
        <text>[protein]-peptidylproline (omega=180) = [protein]-peptidylproline (omega=0)</text>
        <dbReference type="Rhea" id="RHEA:16237"/>
        <dbReference type="Rhea" id="RHEA-COMP:10747"/>
        <dbReference type="Rhea" id="RHEA-COMP:10748"/>
        <dbReference type="ChEBI" id="CHEBI:83833"/>
        <dbReference type="ChEBI" id="CHEBI:83834"/>
        <dbReference type="EC" id="5.2.1.8"/>
    </reaction>
</comment>
<dbReference type="PRINTS" id="PR00153">
    <property type="entry name" value="CSAPPISMRASE"/>
</dbReference>
<dbReference type="InterPro" id="IPR002130">
    <property type="entry name" value="Cyclophilin-type_PPIase_dom"/>
</dbReference>
<dbReference type="GO" id="GO:0003755">
    <property type="term" value="F:peptidyl-prolyl cis-trans isomerase activity"/>
    <property type="evidence" value="ECO:0007669"/>
    <property type="project" value="UniProtKB-UniRule"/>
</dbReference>
<dbReference type="InterPro" id="IPR029000">
    <property type="entry name" value="Cyclophilin-like_dom_sf"/>
</dbReference>
<evidence type="ECO:0000259" key="4">
    <source>
        <dbReference type="PROSITE" id="PS50072"/>
    </source>
</evidence>
<keyword evidence="1 3" id="KW-0697">Rotamase</keyword>
<dbReference type="Pfam" id="PF00160">
    <property type="entry name" value="Pro_isomerase"/>
    <property type="match status" value="1"/>
</dbReference>
<dbReference type="PANTHER" id="PTHR45625">
    <property type="entry name" value="PEPTIDYL-PROLYL CIS-TRANS ISOMERASE-RELATED"/>
    <property type="match status" value="1"/>
</dbReference>
<keyword evidence="2 3" id="KW-0413">Isomerase</keyword>
<feature type="domain" description="PPIase cyclophilin-type" evidence="4">
    <location>
        <begin position="41"/>
        <end position="185"/>
    </location>
</feature>
<comment type="caution">
    <text evidence="5">The sequence shown here is derived from an EMBL/GenBank/DDBJ whole genome shotgun (WGS) entry which is preliminary data.</text>
</comment>
<dbReference type="InterPro" id="IPR006311">
    <property type="entry name" value="TAT_signal"/>
</dbReference>
<name>A0AAW9DPD6_ACIAO</name>
<dbReference type="SUPFAM" id="SSF50891">
    <property type="entry name" value="Cyclophilin-like"/>
    <property type="match status" value="1"/>
</dbReference>
<dbReference type="CDD" id="cd00317">
    <property type="entry name" value="cyclophilin"/>
    <property type="match status" value="1"/>
</dbReference>
<dbReference type="Proteomes" id="UP001279553">
    <property type="component" value="Unassembled WGS sequence"/>
</dbReference>
<dbReference type="PROSITE" id="PS50072">
    <property type="entry name" value="CSA_PPIASE_2"/>
    <property type="match status" value="1"/>
</dbReference>
<dbReference type="PANTHER" id="PTHR45625:SF4">
    <property type="entry name" value="PEPTIDYLPROLYL ISOMERASE DOMAIN AND WD REPEAT-CONTAINING PROTEIN 1"/>
    <property type="match status" value="1"/>
</dbReference>
<organism evidence="5 6">
    <name type="scientific">Acidiphilium acidophilum</name>
    <name type="common">Thiobacillus acidophilus</name>
    <dbReference type="NCBI Taxonomy" id="76588"/>
    <lineage>
        <taxon>Bacteria</taxon>
        <taxon>Pseudomonadati</taxon>
        <taxon>Pseudomonadota</taxon>
        <taxon>Alphaproteobacteria</taxon>
        <taxon>Acetobacterales</taxon>
        <taxon>Acidocellaceae</taxon>
        <taxon>Acidiphilium</taxon>
    </lineage>
</organism>
<gene>
    <name evidence="5" type="ORF">SIL87_09290</name>
</gene>
<dbReference type="InterPro" id="IPR044666">
    <property type="entry name" value="Cyclophilin_A-like"/>
</dbReference>
<dbReference type="AlphaFoldDB" id="A0AAW9DPD6"/>
<keyword evidence="6" id="KW-1185">Reference proteome</keyword>
<keyword evidence="3" id="KW-0732">Signal</keyword>
<comment type="function">
    <text evidence="3">PPIases accelerate the folding of proteins. It catalyzes the cis-trans isomerization of proline imidic peptide bonds in oligopeptides.</text>
</comment>
<sequence>MITRRTILAATAASPLAGVFMSDTATAAPADLANTIYMTLPFGRVTIVLRPDLAPKTCTQIKTLTGRGFYNGCEFFRVIAGFMAQTGDPTNTGTGGSDLPNVPAEFTTKASFLTGALGMARANDPNSGNSQFFICFDPATFLDDKYTLFGQVTEGMEYVNQIKKGHGQSGRVTDPTKIIKMELAA</sequence>
<reference evidence="5 6" key="1">
    <citation type="submission" date="2023-11" db="EMBL/GenBank/DDBJ databases">
        <title>MicrobeMod: A computational toolkit for identifying prokaryotic methylation and restriction-modification with nanopore sequencing.</title>
        <authorList>
            <person name="Crits-Christoph A."/>
            <person name="Kang S.C."/>
            <person name="Lee H."/>
            <person name="Ostrov N."/>
        </authorList>
    </citation>
    <scope>NUCLEOTIDE SEQUENCE [LARGE SCALE GENOMIC DNA]</scope>
    <source>
        <strain evidence="5 6">DSMZ 700</strain>
    </source>
</reference>